<dbReference type="Pfam" id="PF00535">
    <property type="entry name" value="Glycos_transf_2"/>
    <property type="match status" value="1"/>
</dbReference>
<gene>
    <name evidence="3" type="ORF">COZ26_01640</name>
</gene>
<feature type="domain" description="Glycosyltransferase 2-like" evidence="2">
    <location>
        <begin position="4"/>
        <end position="128"/>
    </location>
</feature>
<evidence type="ECO:0000259" key="2">
    <source>
        <dbReference type="Pfam" id="PF00535"/>
    </source>
</evidence>
<proteinExistence type="predicted"/>
<accession>A0A2M7MH81</accession>
<dbReference type="Gene3D" id="3.90.550.10">
    <property type="entry name" value="Spore Coat Polysaccharide Biosynthesis Protein SpsA, Chain A"/>
    <property type="match status" value="1"/>
</dbReference>
<dbReference type="AlphaFoldDB" id="A0A2M7MH81"/>
<evidence type="ECO:0000256" key="1">
    <source>
        <dbReference type="SAM" id="Phobius"/>
    </source>
</evidence>
<reference evidence="4" key="1">
    <citation type="submission" date="2017-09" db="EMBL/GenBank/DDBJ databases">
        <title>Depth-based differentiation of microbial function through sediment-hosted aquifers and enrichment of novel symbionts in the deep terrestrial subsurface.</title>
        <authorList>
            <person name="Probst A.J."/>
            <person name="Ladd B."/>
            <person name="Jarett J.K."/>
            <person name="Geller-Mcgrath D.E."/>
            <person name="Sieber C.M.K."/>
            <person name="Emerson J.B."/>
            <person name="Anantharaman K."/>
            <person name="Thomas B.C."/>
            <person name="Malmstrom R."/>
            <person name="Stieglmeier M."/>
            <person name="Klingl A."/>
            <person name="Woyke T."/>
            <person name="Ryan C.M."/>
            <person name="Banfield J.F."/>
        </authorList>
    </citation>
    <scope>NUCLEOTIDE SEQUENCE [LARGE SCALE GENOMIC DNA]</scope>
</reference>
<feature type="transmembrane region" description="Helical" evidence="1">
    <location>
        <begin position="281"/>
        <end position="303"/>
    </location>
</feature>
<dbReference type="InterPro" id="IPR001173">
    <property type="entry name" value="Glyco_trans_2-like"/>
</dbReference>
<dbReference type="PANTHER" id="PTHR43630:SF2">
    <property type="entry name" value="GLYCOSYLTRANSFERASE"/>
    <property type="match status" value="1"/>
</dbReference>
<dbReference type="Proteomes" id="UP000230658">
    <property type="component" value="Unassembled WGS sequence"/>
</dbReference>
<name>A0A2M7MH81_9BACT</name>
<evidence type="ECO:0000313" key="4">
    <source>
        <dbReference type="Proteomes" id="UP000230658"/>
    </source>
</evidence>
<keyword evidence="1" id="KW-1133">Transmembrane helix</keyword>
<dbReference type="SUPFAM" id="SSF53448">
    <property type="entry name" value="Nucleotide-diphospho-sugar transferases"/>
    <property type="match status" value="1"/>
</dbReference>
<comment type="caution">
    <text evidence="3">The sequence shown here is derived from an EMBL/GenBank/DDBJ whole genome shotgun (WGS) entry which is preliminary data.</text>
</comment>
<protein>
    <recommendedName>
        <fullName evidence="2">Glycosyltransferase 2-like domain-containing protein</fullName>
    </recommendedName>
</protein>
<dbReference type="InterPro" id="IPR029044">
    <property type="entry name" value="Nucleotide-diphossugar_trans"/>
</dbReference>
<evidence type="ECO:0000313" key="3">
    <source>
        <dbReference type="EMBL" id="PIX92468.1"/>
    </source>
</evidence>
<dbReference type="PANTHER" id="PTHR43630">
    <property type="entry name" value="POLY-BETA-1,6-N-ACETYL-D-GLUCOSAMINE SYNTHASE"/>
    <property type="match status" value="1"/>
</dbReference>
<sequence>MKVSVIIPLYNGEQTIKKTLDSLFSQKKFFDEVIIVDDGSSDKSLEIAKNFEVKVIEHHKNKGLAASYNSGIRKAMGEIVVFLHQDVTLYAEAMEKITEPFDNNQVVCAYHYVFQPFETWEKYNFWQKYFFCRWVGKKIYGMDGKFDAFSKRALFEAGLFDEGHFKSAGEDGDIMIRLKDKGKIVKTEAGILHLHQFGKNFGFKDILYKQAQLSEAQGALYGKHGMFDGVAGFLKAFFRETLLIGAFIPAIQIFSWIIIIFYCFFVSRAMLFREYKDHKTYLLPLVNFILFFVSFIYSVKGFLLGKQKI</sequence>
<feature type="transmembrane region" description="Helical" evidence="1">
    <location>
        <begin position="242"/>
        <end position="269"/>
    </location>
</feature>
<dbReference type="EMBL" id="PFJV01000038">
    <property type="protein sequence ID" value="PIX92468.1"/>
    <property type="molecule type" value="Genomic_DNA"/>
</dbReference>
<keyword evidence="1" id="KW-0812">Transmembrane</keyword>
<keyword evidence="1" id="KW-0472">Membrane</keyword>
<organism evidence="3 4">
    <name type="scientific">Candidatus Kuenenbacteria bacterium CG_4_10_14_3_um_filter_39_14</name>
    <dbReference type="NCBI Taxonomy" id="1974614"/>
    <lineage>
        <taxon>Bacteria</taxon>
        <taxon>Candidatus Kueneniibacteriota</taxon>
    </lineage>
</organism>